<evidence type="ECO:0000313" key="2">
    <source>
        <dbReference type="EMBL" id="MDI2028627.1"/>
    </source>
</evidence>
<dbReference type="InterPro" id="IPR036188">
    <property type="entry name" value="FAD/NAD-bd_sf"/>
</dbReference>
<evidence type="ECO:0000259" key="1">
    <source>
        <dbReference type="Pfam" id="PF01494"/>
    </source>
</evidence>
<dbReference type="Gene3D" id="3.50.50.60">
    <property type="entry name" value="FAD/NAD(P)-binding domain"/>
    <property type="match status" value="1"/>
</dbReference>
<dbReference type="PANTHER" id="PTHR46865">
    <property type="entry name" value="OXIDOREDUCTASE-RELATED"/>
    <property type="match status" value="1"/>
</dbReference>
<dbReference type="Proteomes" id="UP001237595">
    <property type="component" value="Unassembled WGS sequence"/>
</dbReference>
<keyword evidence="2" id="KW-0560">Oxidoreductase</keyword>
<dbReference type="InterPro" id="IPR051704">
    <property type="entry name" value="FAD_aromatic-hydroxylase"/>
</dbReference>
<evidence type="ECO:0000313" key="3">
    <source>
        <dbReference type="Proteomes" id="UP001237595"/>
    </source>
</evidence>
<dbReference type="PANTHER" id="PTHR46865:SF2">
    <property type="entry name" value="MONOOXYGENASE"/>
    <property type="match status" value="1"/>
</dbReference>
<name>A0ABT6PL24_9PSEU</name>
<dbReference type="SUPFAM" id="SSF51905">
    <property type="entry name" value="FAD/NAD(P)-binding domain"/>
    <property type="match status" value="1"/>
</dbReference>
<accession>A0ABT6PL24</accession>
<dbReference type="RefSeq" id="WP_281454979.1">
    <property type="nucleotide sequence ID" value="NZ_JASAOF010000003.1"/>
</dbReference>
<feature type="domain" description="FAD-binding" evidence="1">
    <location>
        <begin position="4"/>
        <end position="162"/>
    </location>
</feature>
<sequence>MAKTVLISGASIAGPALAFWLDKWGFRPTVVERAPGIRDGGYAIDVRGAAIEVAERMGILDEIRAARTGMRGLSLTRADGRSFADIDMSRLGTAEGDVELMRGTLAKLIHERTDGIEHLFGDSIVDLTEHPGGVQVTFEHHPPREFDLVVGADGLHSNVRRLAFGPEENFRRHLGYHVSIFSTDNILGLDRWTALFNEPGRMAGSYRAQTDRGAKGILSFASPELAFDPRDVASQLALLDDAFSGMGGIVPQLLNAAREAPDFYFDSVAQIHLDRWSRGRAVLLGDAGYCPSPLSGQGSSLALVGAYVLAAELRDSEGNHSLAFDRYENRMRDFVRQNQKLAPDGAKILIPKTRASLHLRNGLLRLAPHLPKSITVLQQTQTAANAIDLPPEDVSGRSDPTSRHR</sequence>
<keyword evidence="3" id="KW-1185">Reference proteome</keyword>
<dbReference type="EMBL" id="JASAOF010000003">
    <property type="protein sequence ID" value="MDI2028627.1"/>
    <property type="molecule type" value="Genomic_DNA"/>
</dbReference>
<dbReference type="InterPro" id="IPR002938">
    <property type="entry name" value="FAD-bd"/>
</dbReference>
<dbReference type="GO" id="GO:0004497">
    <property type="term" value="F:monooxygenase activity"/>
    <property type="evidence" value="ECO:0007669"/>
    <property type="project" value="UniProtKB-KW"/>
</dbReference>
<comment type="caution">
    <text evidence="2">The sequence shown here is derived from an EMBL/GenBank/DDBJ whole genome shotgun (WGS) entry which is preliminary data.</text>
</comment>
<reference evidence="2 3" key="1">
    <citation type="submission" date="2023-04" db="EMBL/GenBank/DDBJ databases">
        <title>Draft genome sequence of Saccharopolyspora sp. TS4A08 isolated from sweet potato rhizospheric soil.</title>
        <authorList>
            <person name="Suksaard P."/>
            <person name="Duangmal K."/>
        </authorList>
    </citation>
    <scope>NUCLEOTIDE SEQUENCE [LARGE SCALE GENOMIC DNA]</scope>
    <source>
        <strain evidence="2 3">TS4A08</strain>
    </source>
</reference>
<dbReference type="PRINTS" id="PR00420">
    <property type="entry name" value="RNGMNOXGNASE"/>
</dbReference>
<dbReference type="Gene3D" id="3.30.9.10">
    <property type="entry name" value="D-Amino Acid Oxidase, subunit A, domain 2"/>
    <property type="match status" value="1"/>
</dbReference>
<keyword evidence="2" id="KW-0503">Monooxygenase</keyword>
<organism evidence="2 3">
    <name type="scientific">Saccharopolyspora ipomoeae</name>
    <dbReference type="NCBI Taxonomy" id="3042027"/>
    <lineage>
        <taxon>Bacteria</taxon>
        <taxon>Bacillati</taxon>
        <taxon>Actinomycetota</taxon>
        <taxon>Actinomycetes</taxon>
        <taxon>Pseudonocardiales</taxon>
        <taxon>Pseudonocardiaceae</taxon>
        <taxon>Saccharopolyspora</taxon>
    </lineage>
</organism>
<gene>
    <name evidence="2" type="ORF">QFW96_08400</name>
</gene>
<proteinExistence type="predicted"/>
<dbReference type="Pfam" id="PF01494">
    <property type="entry name" value="FAD_binding_3"/>
    <property type="match status" value="1"/>
</dbReference>
<protein>
    <submittedName>
        <fullName evidence="2">FAD-dependent monooxygenase</fullName>
    </submittedName>
</protein>